<sequence length="149" mass="16197">MAETADTPEPYISDDAPRGTESALHAELDPLVNPEEAGEGNPGTRPGLRLLRKQRWDTLTEMFADLKSACEEEKTVVGLEMGDIIPVAKHPIGFAIALSHSADPVMSGMVPDAVLRLTRKMQIRLIDERGDSLAPVRVVTFALPPITDE</sequence>
<reference evidence="1 2" key="1">
    <citation type="submission" date="2021-06" db="EMBL/GenBank/DDBJ databases">
        <title>Halomicroarcula sp. a new haloarchaeum isolated from saline soil.</title>
        <authorList>
            <person name="Duran-Viseras A."/>
            <person name="Sanchez-Porro C."/>
            <person name="Ventosa A."/>
        </authorList>
    </citation>
    <scope>NUCLEOTIDE SEQUENCE [LARGE SCALE GENOMIC DNA]</scope>
    <source>
        <strain evidence="1 2">F27</strain>
    </source>
</reference>
<dbReference type="Proteomes" id="UP001430455">
    <property type="component" value="Unassembled WGS sequence"/>
</dbReference>
<dbReference type="RefSeq" id="WP_220581695.1">
    <property type="nucleotide sequence ID" value="NZ_RKLT01000014.1"/>
</dbReference>
<evidence type="ECO:0000313" key="2">
    <source>
        <dbReference type="Proteomes" id="UP001430455"/>
    </source>
</evidence>
<evidence type="ECO:0000313" key="1">
    <source>
        <dbReference type="EMBL" id="MBX0297104.1"/>
    </source>
</evidence>
<proteinExistence type="predicted"/>
<protein>
    <submittedName>
        <fullName evidence="1">Uncharacterized protein</fullName>
    </submittedName>
</protein>
<organism evidence="1 2">
    <name type="scientific">Haloarcula nitratireducens</name>
    <dbReference type="NCBI Taxonomy" id="2487749"/>
    <lineage>
        <taxon>Archaea</taxon>
        <taxon>Methanobacteriati</taxon>
        <taxon>Methanobacteriota</taxon>
        <taxon>Stenosarchaea group</taxon>
        <taxon>Halobacteria</taxon>
        <taxon>Halobacteriales</taxon>
        <taxon>Haloarculaceae</taxon>
        <taxon>Haloarcula</taxon>
    </lineage>
</organism>
<gene>
    <name evidence="1" type="ORF">EGH23_19695</name>
</gene>
<name>A0AAW4PH07_9EURY</name>
<accession>A0AAW4PH07</accession>
<keyword evidence="2" id="KW-1185">Reference proteome</keyword>
<dbReference type="AlphaFoldDB" id="A0AAW4PH07"/>
<dbReference type="EMBL" id="RKLT01000014">
    <property type="protein sequence ID" value="MBX0297104.1"/>
    <property type="molecule type" value="Genomic_DNA"/>
</dbReference>
<comment type="caution">
    <text evidence="1">The sequence shown here is derived from an EMBL/GenBank/DDBJ whole genome shotgun (WGS) entry which is preliminary data.</text>
</comment>